<dbReference type="STRING" id="946078.GA0070622_4811"/>
<organism evidence="2 3">
    <name type="scientific">Micromonospora sediminicola</name>
    <dbReference type="NCBI Taxonomy" id="946078"/>
    <lineage>
        <taxon>Bacteria</taxon>
        <taxon>Bacillati</taxon>
        <taxon>Actinomycetota</taxon>
        <taxon>Actinomycetes</taxon>
        <taxon>Micromonosporales</taxon>
        <taxon>Micromonosporaceae</taxon>
        <taxon>Micromonospora</taxon>
    </lineage>
</organism>
<sequence length="305" mass="31939">MDEMRLLQRLGEETGLPGADRLGAARTRLVGAMTATEAVPAPARRKRPAWRLVLTGVATAGVAASLAAVLVLAPEGVGGDTPPARAEAGQVLRNAAAAALRVPDVEPRPDQFVYLRKQDGPALWESWVSVDGTRDGLAVEYRGTGREQYVLPGCRDGRVQMYKGGRPLPGTERCVPAPAYDPAMPTDPVAMRAYLEKHRSGEPGDVNAAAKDVLDLAGGRYLRPRSRAALFEAAAATPGLEVVADARDGAGRTGIGVRWPSTGRVPASMVLVFDPRTYAFLGVGGDAGTSATLAVAVVDRVGQKG</sequence>
<keyword evidence="1" id="KW-0812">Transmembrane</keyword>
<evidence type="ECO:0000313" key="2">
    <source>
        <dbReference type="EMBL" id="SBT67747.1"/>
    </source>
</evidence>
<evidence type="ECO:0000256" key="1">
    <source>
        <dbReference type="SAM" id="Phobius"/>
    </source>
</evidence>
<dbReference type="NCBIfam" id="NF038083">
    <property type="entry name" value="CU044_5270_fam"/>
    <property type="match status" value="1"/>
</dbReference>
<dbReference type="OrthoDB" id="3612087at2"/>
<name>A0A1A9BFU7_9ACTN</name>
<proteinExistence type="predicted"/>
<dbReference type="AlphaFoldDB" id="A0A1A9BFU7"/>
<gene>
    <name evidence="2" type="ORF">GA0070622_4811</name>
</gene>
<accession>A0A1A9BFU7</accession>
<keyword evidence="1" id="KW-0472">Membrane</keyword>
<dbReference type="Proteomes" id="UP000199558">
    <property type="component" value="Unassembled WGS sequence"/>
</dbReference>
<protein>
    <submittedName>
        <fullName evidence="2">Uncharacterized protein</fullName>
    </submittedName>
</protein>
<dbReference type="EMBL" id="FLRH01000004">
    <property type="protein sequence ID" value="SBT67747.1"/>
    <property type="molecule type" value="Genomic_DNA"/>
</dbReference>
<feature type="transmembrane region" description="Helical" evidence="1">
    <location>
        <begin position="52"/>
        <end position="73"/>
    </location>
</feature>
<keyword evidence="1" id="KW-1133">Transmembrane helix</keyword>
<dbReference type="RefSeq" id="WP_091578834.1">
    <property type="nucleotide sequence ID" value="NZ_FLRH01000004.1"/>
</dbReference>
<dbReference type="InterPro" id="IPR047789">
    <property type="entry name" value="CU044_5270-like"/>
</dbReference>
<keyword evidence="3" id="KW-1185">Reference proteome</keyword>
<reference evidence="3" key="1">
    <citation type="submission" date="2016-06" db="EMBL/GenBank/DDBJ databases">
        <authorList>
            <person name="Varghese N."/>
            <person name="Submissions Spin"/>
        </authorList>
    </citation>
    <scope>NUCLEOTIDE SEQUENCE [LARGE SCALE GENOMIC DNA]</scope>
    <source>
        <strain evidence="3">DSM 45794</strain>
    </source>
</reference>
<evidence type="ECO:0000313" key="3">
    <source>
        <dbReference type="Proteomes" id="UP000199558"/>
    </source>
</evidence>